<dbReference type="GO" id="GO:0005886">
    <property type="term" value="C:plasma membrane"/>
    <property type="evidence" value="ECO:0007669"/>
    <property type="project" value="TreeGrafter"/>
</dbReference>
<dbReference type="InterPro" id="IPR001736">
    <property type="entry name" value="PLipase_D/transphosphatidylase"/>
</dbReference>
<dbReference type="Pfam" id="PF00614">
    <property type="entry name" value="PLDc"/>
    <property type="match status" value="2"/>
</dbReference>
<comment type="catalytic activity">
    <reaction evidence="1">
        <text>a 1,2-diacyl-sn-glycero-3-phosphocholine + H2O = a 1,2-diacyl-sn-glycero-3-phosphate + choline + H(+)</text>
        <dbReference type="Rhea" id="RHEA:14445"/>
        <dbReference type="ChEBI" id="CHEBI:15354"/>
        <dbReference type="ChEBI" id="CHEBI:15377"/>
        <dbReference type="ChEBI" id="CHEBI:15378"/>
        <dbReference type="ChEBI" id="CHEBI:57643"/>
        <dbReference type="ChEBI" id="CHEBI:58608"/>
        <dbReference type="EC" id="3.1.4.4"/>
    </reaction>
</comment>
<keyword evidence="8" id="KW-0812">Transmembrane</keyword>
<keyword evidence="3" id="KW-0677">Repeat</keyword>
<feature type="region of interest" description="Disordered" evidence="7">
    <location>
        <begin position="1"/>
        <end position="40"/>
    </location>
</feature>
<dbReference type="GO" id="GO:0004630">
    <property type="term" value="F:phospholipase D activity"/>
    <property type="evidence" value="ECO:0007669"/>
    <property type="project" value="UniProtKB-EC"/>
</dbReference>
<keyword evidence="5" id="KW-0442">Lipid degradation</keyword>
<gene>
    <name evidence="10" type="ORF">Plil01_000040400</name>
</gene>
<keyword evidence="6" id="KW-0443">Lipid metabolism</keyword>
<protein>
    <recommendedName>
        <fullName evidence="2">phospholipase D</fullName>
        <ecNumber evidence="2">3.1.4.4</ecNumber>
    </recommendedName>
</protein>
<evidence type="ECO:0000256" key="2">
    <source>
        <dbReference type="ARBA" id="ARBA00012027"/>
    </source>
</evidence>
<feature type="region of interest" description="Disordered" evidence="7">
    <location>
        <begin position="1486"/>
        <end position="1515"/>
    </location>
</feature>
<dbReference type="SMART" id="SM00155">
    <property type="entry name" value="PLDc"/>
    <property type="match status" value="2"/>
</dbReference>
<dbReference type="FunFam" id="3.30.870.10:FF:000011">
    <property type="entry name" value="Phospholipase"/>
    <property type="match status" value="1"/>
</dbReference>
<dbReference type="PANTHER" id="PTHR18896">
    <property type="entry name" value="PHOSPHOLIPASE D"/>
    <property type="match status" value="1"/>
</dbReference>
<dbReference type="EC" id="3.1.4.4" evidence="2"/>
<evidence type="ECO:0000256" key="4">
    <source>
        <dbReference type="ARBA" id="ARBA00022801"/>
    </source>
</evidence>
<dbReference type="Proteomes" id="UP001165083">
    <property type="component" value="Unassembled WGS sequence"/>
</dbReference>
<feature type="domain" description="PLD phosphodiesterase" evidence="9">
    <location>
        <begin position="1075"/>
        <end position="1102"/>
    </location>
</feature>
<evidence type="ECO:0000256" key="8">
    <source>
        <dbReference type="SAM" id="Phobius"/>
    </source>
</evidence>
<feature type="compositionally biased region" description="Polar residues" evidence="7">
    <location>
        <begin position="1425"/>
        <end position="1444"/>
    </location>
</feature>
<keyword evidence="11" id="KW-1185">Reference proteome</keyword>
<feature type="transmembrane region" description="Helical" evidence="8">
    <location>
        <begin position="130"/>
        <end position="153"/>
    </location>
</feature>
<dbReference type="PANTHER" id="PTHR18896:SF76">
    <property type="entry name" value="PHOSPHOLIPASE"/>
    <property type="match status" value="1"/>
</dbReference>
<keyword evidence="8" id="KW-0472">Membrane</keyword>
<evidence type="ECO:0000313" key="11">
    <source>
        <dbReference type="Proteomes" id="UP001165083"/>
    </source>
</evidence>
<dbReference type="SUPFAM" id="SSF56024">
    <property type="entry name" value="Phospholipase D/nuclease"/>
    <property type="match status" value="2"/>
</dbReference>
<feature type="compositionally biased region" description="Basic and acidic residues" evidence="7">
    <location>
        <begin position="1"/>
        <end position="10"/>
    </location>
</feature>
<dbReference type="CDD" id="cd09141">
    <property type="entry name" value="PLDc_vPLD1_2_yPLD_like_2"/>
    <property type="match status" value="1"/>
</dbReference>
<accession>A0A9W6TDM9</accession>
<dbReference type="InterPro" id="IPR015679">
    <property type="entry name" value="PLipase_D_fam"/>
</dbReference>
<sequence length="1642" mass="183373">MPAPADDARDPTAATSSGLRAAPSFSTSGLGSVASVNSYRSSSDEEVDVDAFAEECAGSEILESPNDGEMTIMNDDDADLSEEEEEVMEHSIDFSVNRATVTRAGVIPCCKELVDSESGTKEVSTKLNTAGVFLGLAVLAGIIFFAGFVYKFFQHRLGVIRRWVVLKPSCFAAYRNRNDREPSEVFLFDKTFTARKGSYRQGVSWMPSGLVVGSKAGDIEIDTGHYYTRLTAFVALMGVCYGIMRLSNSIYDFESLNLNKSLGVPITNATGYENWTQASNIEYCGYYFTVPDGVTVYVESEEDNAVVSQLQKPSSNSMTANLGYFWQSDSMGYSLNVITNAVGAGTMVSIVKPIDAKNDRFFESGTNYSLPSIGNLTLEGVDTDIDVQSFNNVDSLCAISVRIAPLTWRSYVYYVLFLFAGGIIAPVVGFLANYFVTYLGVWHPHVRRDHWYRCVRRLQKLKRQETSTRFNSFAPQHISTLDDDDSAAITAKAKAAKLPVSVGNTNGSAINQVVDSVVKLEAETAARLGTGNLAPASTRVDSSTQSEDSFEAPPPPPSAVSWHVDAEDTYAAMYKAISNAKYEILIAGWWVCPDLFLLRPRRKLPPREPEEDPNGQQVNKTQLRQLLMKKAEAGVKIYVLIYREVKLALTLNSAYTKRSLMVHPNIRVLRDPIFQIQSLGFWSHHEKIVCIDQSLAFVGGLDLCFGRYDHHGHPISDPGDDPIWRGKDYSNPIIKDFVRVNKPFEDLIDRSSQPRMPWHDVHCSISGPPVQDVAYHFIQRWNFVCSKNDYQLRTGWCICFRSRRFKFLPKCLVPMDFNGWTLQYPSSDPEAMRDGSTRTTIPLVREDSMSMEPFQVVQSVNPMYPCAATGPQWPPTSSLNPINPMRPQLTSVSTTTGPLDDGEVMRAQRGESILQVFHPSASICNIQVCRSVSMWSAGVPTEASIQAAYMDVIANSKHYLYIENQFFISGMDGNGIVRNRILQALVDRIERAVQRDEKFRVYVVMPLLPAFEGNVRSHELTNLHAVMHWQFATICRGRYSLFEALKGVTNHPEQYVAFFGLRKYGIMPNGCVSTEQIYIHSKLMISDDRCAIIGSANINDRSMNGDRDSEIALVIEDMQYEDGVMNEKPYRRGLSASKLRMQLFREHLGLADDDLSISDPTSDRTWQAIKSAASSNTKIFENVFDCAPSNRMRAFVNFQSIEVTQIFENQRMNVLKVPGRSHVWDAQNLKEGDYAPWTDVNGVPIAADRVDLRDFEIDNFRDRKKKLFSMDHDGWCYARNFSIFQEVRTMKTDYKKREKLQHLVADRLMAQVRRRRWVKKGLLPPRPDPRESSWSMVSDDEEHGRFYSIWRRLQQGDFSRSNSISMTPTNFSHLDTGGGIAGNVSVGGTHHGRRLHNSTSMPSNGSILVGDSTPSRPAVLGDTPSYPNSPSISSFQQTPQSPSVNALVGGPRSVRSGRTSSLLGTGAGVRTRANTRSARGSFYGLFSVTGNGNRHPDTDDDSSDSESDDYGGGHGIRASLKRWYSTMDVLDFGRRSKFNAEYFDTDEDHLHGDDPLLEEGQGSYHAATREGLLTEEGPDGSEAEDADCQISHVQTAATVRKEDETRARGQLSEIRGHLVEFPLDFLVEEILKPSVLPADIHI</sequence>
<keyword evidence="4" id="KW-0378">Hydrolase</keyword>
<feature type="domain" description="PLD phosphodiesterase" evidence="9">
    <location>
        <begin position="680"/>
        <end position="707"/>
    </location>
</feature>
<comment type="caution">
    <text evidence="10">The sequence shown here is derived from an EMBL/GenBank/DDBJ whole genome shotgun (WGS) entry which is preliminary data.</text>
</comment>
<evidence type="ECO:0000256" key="6">
    <source>
        <dbReference type="ARBA" id="ARBA00023098"/>
    </source>
</evidence>
<organism evidence="10 11">
    <name type="scientific">Phytophthora lilii</name>
    <dbReference type="NCBI Taxonomy" id="2077276"/>
    <lineage>
        <taxon>Eukaryota</taxon>
        <taxon>Sar</taxon>
        <taxon>Stramenopiles</taxon>
        <taxon>Oomycota</taxon>
        <taxon>Peronosporomycetes</taxon>
        <taxon>Peronosporales</taxon>
        <taxon>Peronosporaceae</taxon>
        <taxon>Phytophthora</taxon>
    </lineage>
</organism>
<evidence type="ECO:0000256" key="1">
    <source>
        <dbReference type="ARBA" id="ARBA00000798"/>
    </source>
</evidence>
<evidence type="ECO:0000256" key="7">
    <source>
        <dbReference type="SAM" id="MobiDB-lite"/>
    </source>
</evidence>
<feature type="compositionally biased region" description="Acidic residues" evidence="7">
    <location>
        <begin position="1498"/>
        <end position="1509"/>
    </location>
</feature>
<name>A0A9W6TDM9_9STRA</name>
<dbReference type="CDD" id="cd09138">
    <property type="entry name" value="PLDc_vPLD1_2_yPLD_like_1"/>
    <property type="match status" value="1"/>
</dbReference>
<evidence type="ECO:0000256" key="5">
    <source>
        <dbReference type="ARBA" id="ARBA00022963"/>
    </source>
</evidence>
<dbReference type="OrthoDB" id="14911at2759"/>
<feature type="compositionally biased region" description="Polar residues" evidence="7">
    <location>
        <begin position="1397"/>
        <end position="1406"/>
    </location>
</feature>
<evidence type="ECO:0000256" key="3">
    <source>
        <dbReference type="ARBA" id="ARBA00022737"/>
    </source>
</evidence>
<feature type="region of interest" description="Disordered" evidence="7">
    <location>
        <begin position="1382"/>
        <end position="1474"/>
    </location>
</feature>
<feature type="transmembrane region" description="Helical" evidence="8">
    <location>
        <begin position="411"/>
        <end position="436"/>
    </location>
</feature>
<dbReference type="PROSITE" id="PS50035">
    <property type="entry name" value="PLD"/>
    <property type="match status" value="2"/>
</dbReference>
<feature type="region of interest" description="Disordered" evidence="7">
    <location>
        <begin position="533"/>
        <end position="560"/>
    </location>
</feature>
<dbReference type="GO" id="GO:0009395">
    <property type="term" value="P:phospholipid catabolic process"/>
    <property type="evidence" value="ECO:0007669"/>
    <property type="project" value="TreeGrafter"/>
</dbReference>
<keyword evidence="8" id="KW-1133">Transmembrane helix</keyword>
<dbReference type="EMBL" id="BSXW01000010">
    <property type="protein sequence ID" value="GMF09505.1"/>
    <property type="molecule type" value="Genomic_DNA"/>
</dbReference>
<reference evidence="10" key="1">
    <citation type="submission" date="2023-04" db="EMBL/GenBank/DDBJ databases">
        <title>Phytophthora lilii NBRC 32176.</title>
        <authorList>
            <person name="Ichikawa N."/>
            <person name="Sato H."/>
            <person name="Tonouchi N."/>
        </authorList>
    </citation>
    <scope>NUCLEOTIDE SEQUENCE</scope>
    <source>
        <strain evidence="10">NBRC 32176</strain>
    </source>
</reference>
<evidence type="ECO:0000313" key="10">
    <source>
        <dbReference type="EMBL" id="GMF09505.1"/>
    </source>
</evidence>
<proteinExistence type="predicted"/>
<dbReference type="Gene3D" id="3.30.870.10">
    <property type="entry name" value="Endonuclease Chain A"/>
    <property type="match status" value="2"/>
</dbReference>
<evidence type="ECO:0000259" key="9">
    <source>
        <dbReference type="PROSITE" id="PS50035"/>
    </source>
</evidence>